<keyword evidence="15" id="KW-0966">Cell projection</keyword>
<organism evidence="24 25">
    <name type="scientific">Scophthalmus maximus</name>
    <name type="common">Turbot</name>
    <name type="synonym">Psetta maxima</name>
    <dbReference type="NCBI Taxonomy" id="52904"/>
    <lineage>
        <taxon>Eukaryota</taxon>
        <taxon>Metazoa</taxon>
        <taxon>Chordata</taxon>
        <taxon>Craniata</taxon>
        <taxon>Vertebrata</taxon>
        <taxon>Euteleostomi</taxon>
        <taxon>Actinopterygii</taxon>
        <taxon>Neopterygii</taxon>
        <taxon>Teleostei</taxon>
        <taxon>Neoteleostei</taxon>
        <taxon>Acanthomorphata</taxon>
        <taxon>Carangaria</taxon>
        <taxon>Pleuronectiformes</taxon>
        <taxon>Pleuronectoidei</taxon>
        <taxon>Scophthalmidae</taxon>
        <taxon>Scophthalmus</taxon>
    </lineage>
</organism>
<evidence type="ECO:0000256" key="2">
    <source>
        <dbReference type="ARBA" id="ARBA00004342"/>
    </source>
</evidence>
<keyword evidence="13" id="KW-0472">Membrane</keyword>
<dbReference type="Pfam" id="PF03285">
    <property type="entry name" value="Paralemmin"/>
    <property type="match status" value="1"/>
</dbReference>
<name>A0A8D3DDQ8_SCOMX</name>
<evidence type="ECO:0000256" key="18">
    <source>
        <dbReference type="ARBA" id="ARBA00037796"/>
    </source>
</evidence>
<evidence type="ECO:0000256" key="12">
    <source>
        <dbReference type="ARBA" id="ARBA00023054"/>
    </source>
</evidence>
<dbReference type="GO" id="GO:0043197">
    <property type="term" value="C:dendritic spine"/>
    <property type="evidence" value="ECO:0007669"/>
    <property type="project" value="UniProtKB-SubCell"/>
</dbReference>
<dbReference type="Proteomes" id="UP000694558">
    <property type="component" value="Chromosome 12"/>
</dbReference>
<feature type="region of interest" description="Disordered" evidence="23">
    <location>
        <begin position="40"/>
        <end position="77"/>
    </location>
</feature>
<evidence type="ECO:0000256" key="15">
    <source>
        <dbReference type="ARBA" id="ARBA00023273"/>
    </source>
</evidence>
<proteinExistence type="inferred from homology"/>
<sequence length="279" mass="30264">LSQGESDSLSEGSTAKNKKVLIRVTVSCVQSKGLRERWLLDGAPPAGQDQNHQTTNRTSRKVTSPNKQTNKQTNKQEEQRIKQIQYFSCKVVESVKLTQTHLSLTLVHEMNGEDGVHLLSSSEVDELIHKADEALMTSQTDTTVTSFPTSEFQEEAEPELPQPEPPQVSLEITGLEAKPHAGPSAAEASAENPVTMVFMGYQSVEDEAETQKVLGLQGTVTATLVMIHDAEDTTSPGGGGGKDQVDAAMPAVFEAAEKLEGRVVEMKKEKQPCNCCSIM</sequence>
<keyword evidence="17" id="KW-0636">Prenylation</keyword>
<evidence type="ECO:0000256" key="8">
    <source>
        <dbReference type="ARBA" id="ARBA00022481"/>
    </source>
</evidence>
<evidence type="ECO:0000256" key="21">
    <source>
        <dbReference type="ARBA" id="ARBA00040790"/>
    </source>
</evidence>
<evidence type="ECO:0000256" key="16">
    <source>
        <dbReference type="ARBA" id="ARBA00023288"/>
    </source>
</evidence>
<reference evidence="24" key="1">
    <citation type="submission" date="2023-05" db="EMBL/GenBank/DDBJ databases">
        <title>High-quality long-read genome of Scophthalmus maximus.</title>
        <authorList>
            <person name="Lien S."/>
            <person name="Martinez P."/>
        </authorList>
    </citation>
    <scope>NUCLEOTIDE SEQUENCE [LARGE SCALE GENOMIC DNA]</scope>
</reference>
<dbReference type="PANTHER" id="PTHR10498:SF6">
    <property type="entry name" value="PARALEMMIN-1"/>
    <property type="match status" value="1"/>
</dbReference>
<comment type="subunit">
    <text evidence="20">Interacts with dopamine receptor DRD3.</text>
</comment>
<evidence type="ECO:0000256" key="14">
    <source>
        <dbReference type="ARBA" id="ARBA00023139"/>
    </source>
</evidence>
<dbReference type="GO" id="GO:0016323">
    <property type="term" value="C:basolateral plasma membrane"/>
    <property type="evidence" value="ECO:0007669"/>
    <property type="project" value="UniProtKB-SubCell"/>
</dbReference>
<dbReference type="Ensembl" id="ENSSMAT00000056450.1">
    <property type="protein sequence ID" value="ENSSMAP00000057667.1"/>
    <property type="gene ID" value="ENSSMAG00000027568.1"/>
</dbReference>
<feature type="region of interest" description="Disordered" evidence="23">
    <location>
        <begin position="137"/>
        <end position="167"/>
    </location>
</feature>
<dbReference type="PANTHER" id="PTHR10498">
    <property type="entry name" value="PARALEMMIN-RELATED"/>
    <property type="match status" value="1"/>
</dbReference>
<evidence type="ECO:0000256" key="13">
    <source>
        <dbReference type="ARBA" id="ARBA00023136"/>
    </source>
</evidence>
<evidence type="ECO:0000256" key="9">
    <source>
        <dbReference type="ARBA" id="ARBA00022553"/>
    </source>
</evidence>
<evidence type="ECO:0000256" key="5">
    <source>
        <dbReference type="ARBA" id="ARBA00004552"/>
    </source>
</evidence>
<keyword evidence="12" id="KW-0175">Coiled coil</keyword>
<comment type="subcellular location">
    <subcellularLocation>
        <location evidence="18">Apicolateral cell membrane</location>
        <topology evidence="18">Lipid-anchor</topology>
    </subcellularLocation>
    <subcellularLocation>
        <location evidence="19">Basolateral cell membrane</location>
        <topology evidence="19">Lipid-anchor</topology>
    </subcellularLocation>
    <subcellularLocation>
        <location evidence="2">Cell membrane</location>
        <topology evidence="2">Lipid-anchor</topology>
        <orientation evidence="2">Cytoplasmic side</orientation>
    </subcellularLocation>
    <subcellularLocation>
        <location evidence="3">Cell projection</location>
        <location evidence="3">Axon</location>
    </subcellularLocation>
    <subcellularLocation>
        <location evidence="1">Cell projection</location>
        <location evidence="1">Dendrite</location>
    </subcellularLocation>
    <subcellularLocation>
        <location evidence="5">Cell projection</location>
        <location evidence="5">Dendritic spine</location>
    </subcellularLocation>
    <subcellularLocation>
        <location evidence="4">Cell projection</location>
        <location evidence="4">Filopodium membrane</location>
        <topology evidence="4">Lipid-anchor</topology>
    </subcellularLocation>
</comment>
<accession>A0A8D3DDQ8</accession>
<evidence type="ECO:0000256" key="7">
    <source>
        <dbReference type="ARBA" id="ARBA00022475"/>
    </source>
</evidence>
<evidence type="ECO:0000256" key="11">
    <source>
        <dbReference type="ARBA" id="ARBA00023018"/>
    </source>
</evidence>
<keyword evidence="9" id="KW-0597">Phosphoprotein</keyword>
<comment type="similarity">
    <text evidence="6">Belongs to the paralemmin family.</text>
</comment>
<evidence type="ECO:0000256" key="6">
    <source>
        <dbReference type="ARBA" id="ARBA00005756"/>
    </source>
</evidence>
<keyword evidence="8" id="KW-0488">Methylation</keyword>
<keyword evidence="11" id="KW-0770">Synapse</keyword>
<dbReference type="GeneTree" id="ENSGT00940000160580"/>
<evidence type="ECO:0000256" key="1">
    <source>
        <dbReference type="ARBA" id="ARBA00004279"/>
    </source>
</evidence>
<evidence type="ECO:0000256" key="4">
    <source>
        <dbReference type="ARBA" id="ARBA00004527"/>
    </source>
</evidence>
<keyword evidence="10" id="KW-0133">Cell shape</keyword>
<keyword evidence="14" id="KW-0564">Palmitate</keyword>
<dbReference type="InterPro" id="IPR004965">
    <property type="entry name" value="Paralemmin"/>
</dbReference>
<evidence type="ECO:0000256" key="17">
    <source>
        <dbReference type="ARBA" id="ARBA00023289"/>
    </source>
</evidence>
<keyword evidence="7" id="KW-1003">Cell membrane</keyword>
<evidence type="ECO:0000313" key="25">
    <source>
        <dbReference type="Proteomes" id="UP000694558"/>
    </source>
</evidence>
<reference evidence="24" key="2">
    <citation type="submission" date="2025-08" db="UniProtKB">
        <authorList>
            <consortium name="Ensembl"/>
        </authorList>
    </citation>
    <scope>IDENTIFICATION</scope>
</reference>
<feature type="compositionally biased region" description="Polar residues" evidence="23">
    <location>
        <begin position="48"/>
        <end position="73"/>
    </location>
</feature>
<evidence type="ECO:0000256" key="3">
    <source>
        <dbReference type="ARBA" id="ARBA00004489"/>
    </source>
</evidence>
<feature type="compositionally biased region" description="Polar residues" evidence="23">
    <location>
        <begin position="137"/>
        <end position="151"/>
    </location>
</feature>
<evidence type="ECO:0000256" key="20">
    <source>
        <dbReference type="ARBA" id="ARBA00038823"/>
    </source>
</evidence>
<evidence type="ECO:0000256" key="22">
    <source>
        <dbReference type="ARBA" id="ARBA00041963"/>
    </source>
</evidence>
<dbReference type="AlphaFoldDB" id="A0A8D3DDQ8"/>
<evidence type="ECO:0000256" key="19">
    <source>
        <dbReference type="ARBA" id="ARBA00037871"/>
    </source>
</evidence>
<evidence type="ECO:0000313" key="24">
    <source>
        <dbReference type="Ensembl" id="ENSSMAP00000057667.1"/>
    </source>
</evidence>
<evidence type="ECO:0000256" key="23">
    <source>
        <dbReference type="SAM" id="MobiDB-lite"/>
    </source>
</evidence>
<keyword evidence="16" id="KW-0449">Lipoprotein</keyword>
<protein>
    <recommendedName>
        <fullName evidence="21">Paralemmin-1</fullName>
    </recommendedName>
    <alternativeName>
        <fullName evidence="22">Paralemmin</fullName>
    </alternativeName>
</protein>
<dbReference type="GO" id="GO:0031527">
    <property type="term" value="C:filopodium membrane"/>
    <property type="evidence" value="ECO:0007669"/>
    <property type="project" value="UniProtKB-SubCell"/>
</dbReference>
<evidence type="ECO:0000256" key="10">
    <source>
        <dbReference type="ARBA" id="ARBA00022960"/>
    </source>
</evidence>
<dbReference type="GO" id="GO:0016327">
    <property type="term" value="C:apicolateral plasma membrane"/>
    <property type="evidence" value="ECO:0007669"/>
    <property type="project" value="UniProtKB-SubCell"/>
</dbReference>
<dbReference type="GO" id="GO:0030424">
    <property type="term" value="C:axon"/>
    <property type="evidence" value="ECO:0007669"/>
    <property type="project" value="UniProtKB-SubCell"/>
</dbReference>
<dbReference type="GO" id="GO:0008360">
    <property type="term" value="P:regulation of cell shape"/>
    <property type="evidence" value="ECO:0007669"/>
    <property type="project" value="UniProtKB-KW"/>
</dbReference>